<sequence length="246" mass="27088">MADKLAFEGVVLDIEGTVCPISFVKDILFPYALTALDTILSTSWSSPAFTPYRDAFPSKHRQNPTAFRTHIHSLVARDVKSAPLKNLQGYLWLSGYQNGSLSCPLFPDVKTAFKSWTEAGIPIVIYSSGSVAAQKLLFKYTDSKDGEKDLTGYIKEYFDTVNAGMKGESESYRKIVEGMRSGKGEGGSVVDVEIGKWLFCSDRVEEVDAAREAGMQAVVVVREGNAKLSDSERERCVLIDSFDQIA</sequence>
<dbReference type="InterPro" id="IPR023943">
    <property type="entry name" value="Enolase-ppase_E1"/>
</dbReference>
<protein>
    <recommendedName>
        <fullName evidence="6">Enolase-phosphatase E1</fullName>
    </recommendedName>
</protein>
<reference evidence="4 5" key="1">
    <citation type="journal article" date="2024" name="Commun. Biol.">
        <title>Comparative genomic analysis of thermophilic fungi reveals convergent evolutionary adaptations and gene losses.</title>
        <authorList>
            <person name="Steindorff A.S."/>
            <person name="Aguilar-Pontes M.V."/>
            <person name="Robinson A.J."/>
            <person name="Andreopoulos B."/>
            <person name="LaButti K."/>
            <person name="Kuo A."/>
            <person name="Mondo S."/>
            <person name="Riley R."/>
            <person name="Otillar R."/>
            <person name="Haridas S."/>
            <person name="Lipzen A."/>
            <person name="Grimwood J."/>
            <person name="Schmutz J."/>
            <person name="Clum A."/>
            <person name="Reid I.D."/>
            <person name="Moisan M.C."/>
            <person name="Butler G."/>
            <person name="Nguyen T.T.M."/>
            <person name="Dewar K."/>
            <person name="Conant G."/>
            <person name="Drula E."/>
            <person name="Henrissat B."/>
            <person name="Hansel C."/>
            <person name="Singer S."/>
            <person name="Hutchinson M.I."/>
            <person name="de Vries R.P."/>
            <person name="Natvig D.O."/>
            <person name="Powell A.J."/>
            <person name="Tsang A."/>
            <person name="Grigoriev I.V."/>
        </authorList>
    </citation>
    <scope>NUCLEOTIDE SEQUENCE [LARGE SCALE GENOMIC DNA]</scope>
    <source>
        <strain evidence="4 5">CBS 494.80</strain>
    </source>
</reference>
<evidence type="ECO:0000256" key="2">
    <source>
        <dbReference type="ARBA" id="ARBA00022801"/>
    </source>
</evidence>
<dbReference type="Gene3D" id="3.40.50.1000">
    <property type="entry name" value="HAD superfamily/HAD-like"/>
    <property type="match status" value="1"/>
</dbReference>
<dbReference type="PANTHER" id="PTHR20371:SF1">
    <property type="entry name" value="ENOLASE-PHOSPHATASE E1"/>
    <property type="match status" value="1"/>
</dbReference>
<dbReference type="InterPro" id="IPR023214">
    <property type="entry name" value="HAD_sf"/>
</dbReference>
<evidence type="ECO:0008006" key="6">
    <source>
        <dbReference type="Google" id="ProtNLM"/>
    </source>
</evidence>
<dbReference type="Gene3D" id="1.10.720.60">
    <property type="match status" value="1"/>
</dbReference>
<dbReference type="PANTHER" id="PTHR20371">
    <property type="entry name" value="ENOLASE-PHOSPHATASE E1"/>
    <property type="match status" value="1"/>
</dbReference>
<dbReference type="NCBIfam" id="TIGR01691">
    <property type="entry name" value="enolase-ppase"/>
    <property type="match status" value="1"/>
</dbReference>
<evidence type="ECO:0000256" key="3">
    <source>
        <dbReference type="ARBA" id="ARBA00023167"/>
    </source>
</evidence>
<accession>A0ABR4CFJ1</accession>
<keyword evidence="5" id="KW-1185">Reference proteome</keyword>
<proteinExistence type="predicted"/>
<dbReference type="InterPro" id="IPR036412">
    <property type="entry name" value="HAD-like_sf"/>
</dbReference>
<dbReference type="SFLD" id="SFLDG01133">
    <property type="entry name" value="C1.5.4:_Enolase-phosphatase_Li"/>
    <property type="match status" value="1"/>
</dbReference>
<keyword evidence="3" id="KW-0486">Methionine biosynthesis</keyword>
<dbReference type="SFLD" id="SFLDG01129">
    <property type="entry name" value="C1.5:_HAD__Beta-PGM__Phosphata"/>
    <property type="match status" value="1"/>
</dbReference>
<evidence type="ECO:0000313" key="4">
    <source>
        <dbReference type="EMBL" id="KAL2067981.1"/>
    </source>
</evidence>
<dbReference type="EMBL" id="JAZHXI010000009">
    <property type="protein sequence ID" value="KAL2067981.1"/>
    <property type="molecule type" value="Genomic_DNA"/>
</dbReference>
<evidence type="ECO:0000256" key="1">
    <source>
        <dbReference type="ARBA" id="ARBA00022605"/>
    </source>
</evidence>
<dbReference type="SFLD" id="SFLDS00003">
    <property type="entry name" value="Haloacid_Dehalogenase"/>
    <property type="match status" value="1"/>
</dbReference>
<organism evidence="4 5">
    <name type="scientific">Oculimacula yallundae</name>
    <dbReference type="NCBI Taxonomy" id="86028"/>
    <lineage>
        <taxon>Eukaryota</taxon>
        <taxon>Fungi</taxon>
        <taxon>Dikarya</taxon>
        <taxon>Ascomycota</taxon>
        <taxon>Pezizomycotina</taxon>
        <taxon>Leotiomycetes</taxon>
        <taxon>Helotiales</taxon>
        <taxon>Ploettnerulaceae</taxon>
        <taxon>Oculimacula</taxon>
    </lineage>
</organism>
<evidence type="ECO:0000313" key="5">
    <source>
        <dbReference type="Proteomes" id="UP001595075"/>
    </source>
</evidence>
<gene>
    <name evidence="4" type="ORF">VTL71DRAFT_16079</name>
</gene>
<dbReference type="Pfam" id="PF00702">
    <property type="entry name" value="Hydrolase"/>
    <property type="match status" value="1"/>
</dbReference>
<comment type="caution">
    <text evidence="4">The sequence shown here is derived from an EMBL/GenBank/DDBJ whole genome shotgun (WGS) entry which is preliminary data.</text>
</comment>
<keyword evidence="1" id="KW-0028">Amino-acid biosynthesis</keyword>
<keyword evidence="2" id="KW-0378">Hydrolase</keyword>
<name>A0ABR4CFJ1_9HELO</name>
<dbReference type="Proteomes" id="UP001595075">
    <property type="component" value="Unassembled WGS sequence"/>
</dbReference>
<dbReference type="SUPFAM" id="SSF56784">
    <property type="entry name" value="HAD-like"/>
    <property type="match status" value="1"/>
</dbReference>